<dbReference type="Proteomes" id="UP000277582">
    <property type="component" value="Unassembled WGS sequence"/>
</dbReference>
<sequence>MRLLLISGDAAFNMALDELLLNLAPKIGPTVRFYKFSPSAITIGYFQRVSETINLEEAGKLGIDFVRRATGGGAVYHDERGELTYSVVLPARESVLESFKRICNGVVLTLRRMGIQAEFSPINDVVVNKKKISGSAQTRRSGFLLQHGTIMYGTDLDVMERVLLPPKKLAQKGLSSIRERVTTAEIELGRKVSFDEVLSSAIEGFSEALGEKLEETNAEEIGLEAIREIEARYRSREWNWMR</sequence>
<evidence type="ECO:0000259" key="1">
    <source>
        <dbReference type="PROSITE" id="PS51733"/>
    </source>
</evidence>
<dbReference type="CDD" id="cd16443">
    <property type="entry name" value="LplA"/>
    <property type="match status" value="1"/>
</dbReference>
<protein>
    <submittedName>
        <fullName evidence="2">Lipoate--protein ligase family protein</fullName>
    </submittedName>
</protein>
<dbReference type="InterPro" id="IPR004143">
    <property type="entry name" value="BPL_LPL_catalytic"/>
</dbReference>
<keyword evidence="3" id="KW-1185">Reference proteome</keyword>
<organism evidence="2 3">
    <name type="scientific">Candidatus Methanodesulfokora washburnensis</name>
    <dbReference type="NCBI Taxonomy" id="2478471"/>
    <lineage>
        <taxon>Archaea</taxon>
        <taxon>Thermoproteota</taxon>
        <taxon>Candidatus Korarchaeia</taxon>
        <taxon>Candidatus Korarchaeia incertae sedis</taxon>
        <taxon>Candidatus Methanodesulfokora</taxon>
    </lineage>
</organism>
<dbReference type="SUPFAM" id="SSF55681">
    <property type="entry name" value="Class II aaRS and biotin synthetases"/>
    <property type="match status" value="1"/>
</dbReference>
<dbReference type="InterPro" id="IPR045864">
    <property type="entry name" value="aa-tRNA-synth_II/BPL/LPL"/>
</dbReference>
<dbReference type="Gene3D" id="3.30.930.10">
    <property type="entry name" value="Bira Bifunctional Protein, Domain 2"/>
    <property type="match status" value="1"/>
</dbReference>
<gene>
    <name evidence="2" type="ORF">D6D85_10750</name>
</gene>
<keyword evidence="2" id="KW-0436">Ligase</keyword>
<dbReference type="PROSITE" id="PS51733">
    <property type="entry name" value="BPL_LPL_CATALYTIC"/>
    <property type="match status" value="1"/>
</dbReference>
<dbReference type="PANTHER" id="PTHR43679:SF2">
    <property type="entry name" value="OCTANOYL-[GCVH]:PROTEIN N-OCTANOYLTRANSFERASE"/>
    <property type="match status" value="1"/>
</dbReference>
<evidence type="ECO:0000313" key="3">
    <source>
        <dbReference type="Proteomes" id="UP000277582"/>
    </source>
</evidence>
<dbReference type="EMBL" id="RCOS01000122">
    <property type="protein sequence ID" value="RSN73325.1"/>
    <property type="molecule type" value="Genomic_DNA"/>
</dbReference>
<feature type="domain" description="BPL/LPL catalytic" evidence="1">
    <location>
        <begin position="25"/>
        <end position="213"/>
    </location>
</feature>
<name>A0A429GHS2_9CREN</name>
<dbReference type="RefSeq" id="WP_125671967.1">
    <property type="nucleotide sequence ID" value="NZ_RCOS01000122.1"/>
</dbReference>
<reference evidence="2 3" key="1">
    <citation type="submission" date="2018-10" db="EMBL/GenBank/DDBJ databases">
        <title>Co-occurring genomic capacity for anaerobic methane metabolism and dissimilatory sulfite reduction discovered in the Korarchaeota.</title>
        <authorList>
            <person name="Mckay L.J."/>
            <person name="Dlakic M."/>
            <person name="Fields M.W."/>
            <person name="Delmont T.O."/>
            <person name="Eren A.M."/>
            <person name="Jay Z.J."/>
            <person name="Klingelsmith K.B."/>
            <person name="Rusch D.B."/>
            <person name="Inskeep W.P."/>
        </authorList>
    </citation>
    <scope>NUCLEOTIDE SEQUENCE [LARGE SCALE GENOMIC DNA]</scope>
    <source>
        <strain evidence="2 3">MDKW</strain>
    </source>
</reference>
<evidence type="ECO:0000313" key="2">
    <source>
        <dbReference type="EMBL" id="RSN73325.1"/>
    </source>
</evidence>
<dbReference type="AlphaFoldDB" id="A0A429GHS2"/>
<comment type="caution">
    <text evidence="2">The sequence shown here is derived from an EMBL/GenBank/DDBJ whole genome shotgun (WGS) entry which is preliminary data.</text>
</comment>
<dbReference type="PANTHER" id="PTHR43679">
    <property type="entry name" value="OCTANOYLTRANSFERASE LIPM-RELATED"/>
    <property type="match status" value="1"/>
</dbReference>
<dbReference type="Pfam" id="PF21948">
    <property type="entry name" value="LplA-B_cat"/>
    <property type="match status" value="1"/>
</dbReference>
<dbReference type="OrthoDB" id="43646at2157"/>
<dbReference type="GO" id="GO:0016874">
    <property type="term" value="F:ligase activity"/>
    <property type="evidence" value="ECO:0007669"/>
    <property type="project" value="UniProtKB-KW"/>
</dbReference>
<dbReference type="InterPro" id="IPR050664">
    <property type="entry name" value="Octanoyltrans_LipM/LipL"/>
</dbReference>
<proteinExistence type="predicted"/>
<accession>A0A429GHS2</accession>